<dbReference type="RefSeq" id="WP_055456255.1">
    <property type="nucleotide sequence ID" value="NZ_CYHE01000009.1"/>
</dbReference>
<evidence type="ECO:0000256" key="3">
    <source>
        <dbReference type="ARBA" id="ARBA00023004"/>
    </source>
</evidence>
<keyword evidence="1" id="KW-0479">Metal-binding</keyword>
<gene>
    <name evidence="6" type="ORF">Ga0061067_10921</name>
</gene>
<organism evidence="6 7">
    <name type="scientific">Pannonibacter indicus</name>
    <dbReference type="NCBI Taxonomy" id="466044"/>
    <lineage>
        <taxon>Bacteria</taxon>
        <taxon>Pseudomonadati</taxon>
        <taxon>Pseudomonadota</taxon>
        <taxon>Alphaproteobacteria</taxon>
        <taxon>Hyphomicrobiales</taxon>
        <taxon>Stappiaceae</taxon>
        <taxon>Pannonibacter</taxon>
    </lineage>
</organism>
<dbReference type="EMBL" id="CYHE01000009">
    <property type="protein sequence ID" value="CUA98163.1"/>
    <property type="molecule type" value="Genomic_DNA"/>
</dbReference>
<keyword evidence="7" id="KW-1185">Reference proteome</keyword>
<name>A0A0K6I550_9HYPH</name>
<dbReference type="Pfam" id="PF00149">
    <property type="entry name" value="Metallophos"/>
    <property type="match status" value="1"/>
</dbReference>
<evidence type="ECO:0000313" key="6">
    <source>
        <dbReference type="EMBL" id="CUA98163.1"/>
    </source>
</evidence>
<reference evidence="7" key="1">
    <citation type="submission" date="2015-08" db="EMBL/GenBank/DDBJ databases">
        <authorList>
            <person name="Varghese N."/>
        </authorList>
    </citation>
    <scope>NUCLEOTIDE SEQUENCE [LARGE SCALE GENOMIC DNA]</scope>
    <source>
        <strain evidence="7">DSM 23407</strain>
    </source>
</reference>
<evidence type="ECO:0000256" key="4">
    <source>
        <dbReference type="ARBA" id="ARBA00025742"/>
    </source>
</evidence>
<accession>A0A0K6I550</accession>
<evidence type="ECO:0000313" key="7">
    <source>
        <dbReference type="Proteomes" id="UP000183900"/>
    </source>
</evidence>
<dbReference type="GO" id="GO:0046872">
    <property type="term" value="F:metal ion binding"/>
    <property type="evidence" value="ECO:0007669"/>
    <property type="project" value="UniProtKB-KW"/>
</dbReference>
<evidence type="ECO:0000256" key="1">
    <source>
        <dbReference type="ARBA" id="ARBA00022723"/>
    </source>
</evidence>
<sequence length="265" mass="28945">MYILHFSDFHLFAADKESAHPRPDTLAAVEKVLADAASLTPQPDLVLISGDLADCGSAEDYALARRMLARFDAPVLVVPGNHDRRDAMRAAFAGTIPFTPEPFLNFDMVHKGIRVIGLDTIIPGKVEGELCVGRLSWLAERLADEKVREETTSGVTFFMLHHPPFGLASPAWDWMTLTAGRDELRTLLAGFSGHLHLLTGHVHRPLITSFAGHFATIAGSPAFQYAPGLGWTSEPPLSAEPYVYWLHHITGFGGVITSPRMIDLG</sequence>
<dbReference type="GO" id="GO:0016787">
    <property type="term" value="F:hydrolase activity"/>
    <property type="evidence" value="ECO:0007669"/>
    <property type="project" value="UniProtKB-KW"/>
</dbReference>
<keyword evidence="2" id="KW-0378">Hydrolase</keyword>
<dbReference type="SUPFAM" id="SSF56300">
    <property type="entry name" value="Metallo-dependent phosphatases"/>
    <property type="match status" value="1"/>
</dbReference>
<evidence type="ECO:0000256" key="2">
    <source>
        <dbReference type="ARBA" id="ARBA00022801"/>
    </source>
</evidence>
<dbReference type="AlphaFoldDB" id="A0A0K6I550"/>
<keyword evidence="3" id="KW-0408">Iron</keyword>
<dbReference type="InterPro" id="IPR004843">
    <property type="entry name" value="Calcineurin-like_PHP"/>
</dbReference>
<evidence type="ECO:0000259" key="5">
    <source>
        <dbReference type="Pfam" id="PF00149"/>
    </source>
</evidence>
<dbReference type="InterPro" id="IPR029052">
    <property type="entry name" value="Metallo-depent_PP-like"/>
</dbReference>
<dbReference type="Gene3D" id="3.60.21.10">
    <property type="match status" value="1"/>
</dbReference>
<proteinExistence type="inferred from homology"/>
<comment type="similarity">
    <text evidence="4">Belongs to the cyclic nucleotide phosphodiesterase class-III family.</text>
</comment>
<dbReference type="Proteomes" id="UP000183900">
    <property type="component" value="Unassembled WGS sequence"/>
</dbReference>
<protein>
    <submittedName>
        <fullName evidence="6">3',5'-cyclic AMP phosphodiesterase CpdA</fullName>
    </submittedName>
</protein>
<dbReference type="InterPro" id="IPR050884">
    <property type="entry name" value="CNP_phosphodiesterase-III"/>
</dbReference>
<dbReference type="PANTHER" id="PTHR42988:SF2">
    <property type="entry name" value="CYCLIC NUCLEOTIDE PHOSPHODIESTERASE CBUA0032-RELATED"/>
    <property type="match status" value="1"/>
</dbReference>
<feature type="domain" description="Calcineurin-like phosphoesterase" evidence="5">
    <location>
        <begin position="1"/>
        <end position="205"/>
    </location>
</feature>
<dbReference type="PANTHER" id="PTHR42988">
    <property type="entry name" value="PHOSPHOHYDROLASE"/>
    <property type="match status" value="1"/>
</dbReference>